<sequence length="141" mass="15782">MRIPDTEHTKHARHIHEVAPGFRVEDVWALPIPGGPGDLLAHRGPDLRAVPFISVFQTDTEWATEMANRTVHTVMHIAWVPDGAGGHRGQMAVLVKPNGLLGRAYMLAIRPFRHLIVDPALVRKIGRGWQSTEDQNQRRSP</sequence>
<comment type="caution">
    <text evidence="1">The sequence shown here is derived from an EMBL/GenBank/DDBJ whole genome shotgun (WGS) entry which is preliminary data.</text>
</comment>
<dbReference type="RefSeq" id="WP_184970073.1">
    <property type="nucleotide sequence ID" value="NZ_JACHIN010000012.1"/>
</dbReference>
<name>A0A7W8EK16_9ACTN</name>
<dbReference type="InterPro" id="IPR021295">
    <property type="entry name" value="DUF2867"/>
</dbReference>
<dbReference type="Proteomes" id="UP000568380">
    <property type="component" value="Unassembled WGS sequence"/>
</dbReference>
<evidence type="ECO:0000313" key="2">
    <source>
        <dbReference type="Proteomes" id="UP000568380"/>
    </source>
</evidence>
<keyword evidence="2" id="KW-1185">Reference proteome</keyword>
<dbReference type="AlphaFoldDB" id="A0A7W8EK16"/>
<proteinExistence type="predicted"/>
<protein>
    <recommendedName>
        <fullName evidence="3">DUF2867 domain-containing protein</fullName>
    </recommendedName>
</protein>
<dbReference type="Pfam" id="PF11066">
    <property type="entry name" value="DUF2867"/>
    <property type="match status" value="1"/>
</dbReference>
<reference evidence="1 2" key="1">
    <citation type="submission" date="2020-08" db="EMBL/GenBank/DDBJ databases">
        <title>Genomic Encyclopedia of Type Strains, Phase IV (KMG-IV): sequencing the most valuable type-strain genomes for metagenomic binning, comparative biology and taxonomic classification.</title>
        <authorList>
            <person name="Goeker M."/>
        </authorList>
    </citation>
    <scope>NUCLEOTIDE SEQUENCE [LARGE SCALE GENOMIC DNA]</scope>
    <source>
        <strain evidence="1 2">DSM 45385</strain>
    </source>
</reference>
<organism evidence="1 2">
    <name type="scientific">Nonomuraea endophytica</name>
    <dbReference type="NCBI Taxonomy" id="714136"/>
    <lineage>
        <taxon>Bacteria</taxon>
        <taxon>Bacillati</taxon>
        <taxon>Actinomycetota</taxon>
        <taxon>Actinomycetes</taxon>
        <taxon>Streptosporangiales</taxon>
        <taxon>Streptosporangiaceae</taxon>
        <taxon>Nonomuraea</taxon>
    </lineage>
</organism>
<accession>A0A7W8EK16</accession>
<dbReference type="EMBL" id="JACHIN010000012">
    <property type="protein sequence ID" value="MBB5082136.1"/>
    <property type="molecule type" value="Genomic_DNA"/>
</dbReference>
<evidence type="ECO:0000313" key="1">
    <source>
        <dbReference type="EMBL" id="MBB5082136.1"/>
    </source>
</evidence>
<evidence type="ECO:0008006" key="3">
    <source>
        <dbReference type="Google" id="ProtNLM"/>
    </source>
</evidence>
<gene>
    <name evidence="1" type="ORF">HNR40_007631</name>
</gene>